<dbReference type="Proteomes" id="UP000695562">
    <property type="component" value="Unassembled WGS sequence"/>
</dbReference>
<keyword evidence="1" id="KW-0472">Membrane</keyword>
<dbReference type="EMBL" id="AJWJ01000730">
    <property type="protein sequence ID" value="KAF2069162.1"/>
    <property type="molecule type" value="Genomic_DNA"/>
</dbReference>
<evidence type="ECO:0008006" key="4">
    <source>
        <dbReference type="Google" id="ProtNLM"/>
    </source>
</evidence>
<dbReference type="AlphaFoldDB" id="A0A8J4PK30"/>
<keyword evidence="3" id="KW-1185">Reference proteome</keyword>
<keyword evidence="1" id="KW-1133">Transmembrane helix</keyword>
<evidence type="ECO:0000313" key="3">
    <source>
        <dbReference type="Proteomes" id="UP000695562"/>
    </source>
</evidence>
<accession>A0A8J4PK30</accession>
<reference evidence="2" key="1">
    <citation type="submission" date="2020-01" db="EMBL/GenBank/DDBJ databases">
        <title>Development of genomics and gene disruption for Polysphondylium violaceum indicates a role for the polyketide synthase stlB in stalk morphogenesis.</title>
        <authorList>
            <person name="Narita B."/>
            <person name="Kawabe Y."/>
            <person name="Kin K."/>
            <person name="Saito T."/>
            <person name="Gibbs R."/>
            <person name="Kuspa A."/>
            <person name="Muzny D."/>
            <person name="Queller D."/>
            <person name="Richards S."/>
            <person name="Strassman J."/>
            <person name="Sucgang R."/>
            <person name="Worley K."/>
            <person name="Schaap P."/>
        </authorList>
    </citation>
    <scope>NUCLEOTIDE SEQUENCE</scope>
    <source>
        <strain evidence="2">QSvi11</strain>
    </source>
</reference>
<comment type="caution">
    <text evidence="2">The sequence shown here is derived from an EMBL/GenBank/DDBJ whole genome shotgun (WGS) entry which is preliminary data.</text>
</comment>
<evidence type="ECO:0000256" key="1">
    <source>
        <dbReference type="SAM" id="Phobius"/>
    </source>
</evidence>
<feature type="transmembrane region" description="Helical" evidence="1">
    <location>
        <begin position="94"/>
        <end position="117"/>
    </location>
</feature>
<proteinExistence type="predicted"/>
<gene>
    <name evidence="2" type="ORF">CYY_009522</name>
</gene>
<name>A0A8J4PK30_9MYCE</name>
<sequence length="205" mass="22540">MSSNDKNEDNPIVVRQLTNDDLDIINSEIQRATTVKKPNIFSSFLNKNMDIGTFFIFSGVMATFGFGVGLAVVSRKGGGLKQTFRQAPPGAVKTAVGALAAGTALSVGLTTGLVYSLKHYYGIKTIADLGDKMTGRDRKPKFTIIESIKPIDEENPSEHSEPFGNESYIEIPSLNLRLNLEDYKAEQIVKDDEDNDVVQQHDKKK</sequence>
<protein>
    <recommendedName>
        <fullName evidence="4">Transmembrane protein 242</fullName>
    </recommendedName>
</protein>
<feature type="transmembrane region" description="Helical" evidence="1">
    <location>
        <begin position="51"/>
        <end position="73"/>
    </location>
</feature>
<organism evidence="2 3">
    <name type="scientific">Polysphondylium violaceum</name>
    <dbReference type="NCBI Taxonomy" id="133409"/>
    <lineage>
        <taxon>Eukaryota</taxon>
        <taxon>Amoebozoa</taxon>
        <taxon>Evosea</taxon>
        <taxon>Eumycetozoa</taxon>
        <taxon>Dictyostelia</taxon>
        <taxon>Dictyosteliales</taxon>
        <taxon>Dictyosteliaceae</taxon>
        <taxon>Polysphondylium</taxon>
    </lineage>
</organism>
<keyword evidence="1" id="KW-0812">Transmembrane</keyword>
<evidence type="ECO:0000313" key="2">
    <source>
        <dbReference type="EMBL" id="KAF2069162.1"/>
    </source>
</evidence>